<protein>
    <recommendedName>
        <fullName evidence="8">Transcription factor domain-containing protein</fullName>
    </recommendedName>
</protein>
<dbReference type="EMBL" id="SOSA01000339">
    <property type="protein sequence ID" value="THC92378.1"/>
    <property type="molecule type" value="Genomic_DNA"/>
</dbReference>
<keyword evidence="3" id="KW-0805">Transcription regulation</keyword>
<dbReference type="STRING" id="1220188.A0A4S3JDE0"/>
<dbReference type="AlphaFoldDB" id="A0A4S3JDE0"/>
<reference evidence="6 7" key="1">
    <citation type="submission" date="2019-03" db="EMBL/GenBank/DDBJ databases">
        <title>The genome sequence of a newly discovered highly antifungal drug resistant Aspergillus species, Aspergillus tanneri NIH 1004.</title>
        <authorList>
            <person name="Mounaud S."/>
            <person name="Singh I."/>
            <person name="Joardar V."/>
            <person name="Pakala S."/>
            <person name="Pakala S."/>
            <person name="Venepally P."/>
            <person name="Hoover J."/>
            <person name="Nierman W."/>
            <person name="Chung J."/>
            <person name="Losada L."/>
        </authorList>
    </citation>
    <scope>NUCLEOTIDE SEQUENCE [LARGE SCALE GENOMIC DNA]</scope>
    <source>
        <strain evidence="6 7">NIH1004</strain>
    </source>
</reference>
<dbReference type="PANTHER" id="PTHR47660:SF3">
    <property type="entry name" value="FINGER DOMAIN PROTEIN, PUTATIVE (AFU_ORTHOLOGUE AFUA_4G03310)-RELATED"/>
    <property type="match status" value="1"/>
</dbReference>
<sequence length="232" mass="26012">MHMISSGVQGSRKLFWKNVRLECERFCEEHLKLNQWELLAAMQALLIYILRRLDEGETDHNNFDSLLLTTVTVIAKQLTRSDITCNTQPALCNYDLEKGWKDWIFEESKRRLCVVYQAVNMLVYFEPAALCNLQTDLILAPLPATKQLWEAVDEFAWKTESERGPGAQTSFGLAANGDLVKLDEGQLYCSDAALLHNSLNSGALRSTANWGEWCSGMDGFGGLVMLAASLIG</sequence>
<gene>
    <name evidence="6" type="ORF">EYZ11_008146</name>
</gene>
<keyword evidence="1" id="KW-0479">Metal-binding</keyword>
<keyword evidence="4" id="KW-0804">Transcription</keyword>
<name>A0A4S3JDE0_9EURO</name>
<dbReference type="GO" id="GO:0046872">
    <property type="term" value="F:metal ion binding"/>
    <property type="evidence" value="ECO:0007669"/>
    <property type="project" value="UniProtKB-KW"/>
</dbReference>
<evidence type="ECO:0000313" key="7">
    <source>
        <dbReference type="Proteomes" id="UP000308092"/>
    </source>
</evidence>
<evidence type="ECO:0000256" key="1">
    <source>
        <dbReference type="ARBA" id="ARBA00022723"/>
    </source>
</evidence>
<proteinExistence type="predicted"/>
<evidence type="ECO:0000256" key="2">
    <source>
        <dbReference type="ARBA" id="ARBA00022833"/>
    </source>
</evidence>
<keyword evidence="7" id="KW-1185">Reference proteome</keyword>
<dbReference type="VEuPathDB" id="FungiDB:EYZ11_008146"/>
<accession>A0A4S3JDE0</accession>
<evidence type="ECO:0000256" key="5">
    <source>
        <dbReference type="ARBA" id="ARBA00023242"/>
    </source>
</evidence>
<keyword evidence="2" id="KW-0862">Zinc</keyword>
<dbReference type="Proteomes" id="UP000308092">
    <property type="component" value="Unassembled WGS sequence"/>
</dbReference>
<dbReference type="PANTHER" id="PTHR47660">
    <property type="entry name" value="TRANSCRIPTION FACTOR WITH C2H2 AND ZN(2)-CYS(6) DNA BINDING DOMAIN (EUROFUNG)-RELATED-RELATED"/>
    <property type="match status" value="1"/>
</dbReference>
<evidence type="ECO:0000313" key="6">
    <source>
        <dbReference type="EMBL" id="THC92378.1"/>
    </source>
</evidence>
<evidence type="ECO:0000256" key="3">
    <source>
        <dbReference type="ARBA" id="ARBA00023015"/>
    </source>
</evidence>
<evidence type="ECO:0000256" key="4">
    <source>
        <dbReference type="ARBA" id="ARBA00023163"/>
    </source>
</evidence>
<keyword evidence="5" id="KW-0539">Nucleus</keyword>
<evidence type="ECO:0008006" key="8">
    <source>
        <dbReference type="Google" id="ProtNLM"/>
    </source>
</evidence>
<comment type="caution">
    <text evidence="6">The sequence shown here is derived from an EMBL/GenBank/DDBJ whole genome shotgun (WGS) entry which is preliminary data.</text>
</comment>
<organism evidence="6 7">
    <name type="scientific">Aspergillus tanneri</name>
    <dbReference type="NCBI Taxonomy" id="1220188"/>
    <lineage>
        <taxon>Eukaryota</taxon>
        <taxon>Fungi</taxon>
        <taxon>Dikarya</taxon>
        <taxon>Ascomycota</taxon>
        <taxon>Pezizomycotina</taxon>
        <taxon>Eurotiomycetes</taxon>
        <taxon>Eurotiomycetidae</taxon>
        <taxon>Eurotiales</taxon>
        <taxon>Aspergillaceae</taxon>
        <taxon>Aspergillus</taxon>
        <taxon>Aspergillus subgen. Circumdati</taxon>
    </lineage>
</organism>